<dbReference type="PANTHER" id="PTHR43377:SF1">
    <property type="entry name" value="BILIVERDIN REDUCTASE A"/>
    <property type="match status" value="1"/>
</dbReference>
<organism evidence="2 3">
    <name type="scientific">Paenibacillus eucommiae</name>
    <dbReference type="NCBI Taxonomy" id="1355755"/>
    <lineage>
        <taxon>Bacteria</taxon>
        <taxon>Bacillati</taxon>
        <taxon>Bacillota</taxon>
        <taxon>Bacilli</taxon>
        <taxon>Bacillales</taxon>
        <taxon>Paenibacillaceae</taxon>
        <taxon>Paenibacillus</taxon>
    </lineage>
</organism>
<dbReference type="EMBL" id="JAGGLB010000005">
    <property type="protein sequence ID" value="MBP1990522.1"/>
    <property type="molecule type" value="Genomic_DNA"/>
</dbReference>
<evidence type="ECO:0000313" key="3">
    <source>
        <dbReference type="Proteomes" id="UP001519287"/>
    </source>
</evidence>
<name>A0ABS4ISH1_9BACL</name>
<dbReference type="PANTHER" id="PTHR43377">
    <property type="entry name" value="BILIVERDIN REDUCTASE A"/>
    <property type="match status" value="1"/>
</dbReference>
<feature type="domain" description="GFO/IDH/MocA-like oxidoreductase" evidence="1">
    <location>
        <begin position="137"/>
        <end position="262"/>
    </location>
</feature>
<dbReference type="Gene3D" id="3.40.50.720">
    <property type="entry name" value="NAD(P)-binding Rossmann-like Domain"/>
    <property type="match status" value="1"/>
</dbReference>
<dbReference type="SUPFAM" id="SSF55347">
    <property type="entry name" value="Glyceraldehyde-3-phosphate dehydrogenase-like, C-terminal domain"/>
    <property type="match status" value="1"/>
</dbReference>
<keyword evidence="3" id="KW-1185">Reference proteome</keyword>
<evidence type="ECO:0000313" key="2">
    <source>
        <dbReference type="EMBL" id="MBP1990522.1"/>
    </source>
</evidence>
<evidence type="ECO:0000259" key="1">
    <source>
        <dbReference type="Pfam" id="PF22725"/>
    </source>
</evidence>
<sequence length="342" mass="37796">MSKGKFAVVGCQHSHITMFIEEMQALGYECAGIYERDPMPVAAALAKTYGLPLYTPSDYAQLEIWQDKTVGIVGSTAINSEKINIVELCAVHGKSIMLDKPAAIDRDGYNRLAAVIDSGSIQVGMLFTERVNPALYTLQRLNAEGRFGHIVHMAFRKPHRLAELHRPGWFFDKALNGGLVTDLLIHDFDTLRWVLGQEIKSSSGYLGKSILPEQATFYDTVNLQTVMEGGMVAQLYADWHTPDACWAWGDMRIFITGTEASAELRLSGDPLISDKALLFLITNEEPWSEVPLDEVPYTICADFIARIDGHAGHKAVITHQDILAATKAAIDADEAVTRIRGF</sequence>
<reference evidence="2 3" key="1">
    <citation type="submission" date="2021-03" db="EMBL/GenBank/DDBJ databases">
        <title>Genomic Encyclopedia of Type Strains, Phase IV (KMG-IV): sequencing the most valuable type-strain genomes for metagenomic binning, comparative biology and taxonomic classification.</title>
        <authorList>
            <person name="Goeker M."/>
        </authorList>
    </citation>
    <scope>NUCLEOTIDE SEQUENCE [LARGE SCALE GENOMIC DNA]</scope>
    <source>
        <strain evidence="2 3">DSM 26048</strain>
    </source>
</reference>
<gene>
    <name evidence="2" type="ORF">J2Z66_002128</name>
</gene>
<dbReference type="InterPro" id="IPR055170">
    <property type="entry name" value="GFO_IDH_MocA-like_dom"/>
</dbReference>
<dbReference type="Gene3D" id="3.30.360.10">
    <property type="entry name" value="Dihydrodipicolinate Reductase, domain 2"/>
    <property type="match status" value="1"/>
</dbReference>
<dbReference type="Pfam" id="PF22725">
    <property type="entry name" value="GFO_IDH_MocA_C3"/>
    <property type="match status" value="1"/>
</dbReference>
<dbReference type="SUPFAM" id="SSF51735">
    <property type="entry name" value="NAD(P)-binding Rossmann-fold domains"/>
    <property type="match status" value="1"/>
</dbReference>
<dbReference type="InterPro" id="IPR051450">
    <property type="entry name" value="Gfo/Idh/MocA_Oxidoreductases"/>
</dbReference>
<protein>
    <submittedName>
        <fullName evidence="2">Dehydrogenase</fullName>
    </submittedName>
</protein>
<dbReference type="InterPro" id="IPR036291">
    <property type="entry name" value="NAD(P)-bd_dom_sf"/>
</dbReference>
<proteinExistence type="predicted"/>
<comment type="caution">
    <text evidence="2">The sequence shown here is derived from an EMBL/GenBank/DDBJ whole genome shotgun (WGS) entry which is preliminary data.</text>
</comment>
<accession>A0ABS4ISH1</accession>
<dbReference type="RefSeq" id="WP_245375429.1">
    <property type="nucleotide sequence ID" value="NZ_JAGGLB010000005.1"/>
</dbReference>
<dbReference type="Proteomes" id="UP001519287">
    <property type="component" value="Unassembled WGS sequence"/>
</dbReference>